<dbReference type="NCBIfam" id="TIGR01308">
    <property type="entry name" value="rpmD_bact"/>
    <property type="match status" value="1"/>
</dbReference>
<dbReference type="EMBL" id="JRVJ01000004">
    <property type="protein sequence ID" value="KGM18890.1"/>
    <property type="molecule type" value="Genomic_DNA"/>
</dbReference>
<evidence type="ECO:0000313" key="8">
    <source>
        <dbReference type="Proteomes" id="UP000030145"/>
    </source>
</evidence>
<evidence type="ECO:0000259" key="6">
    <source>
        <dbReference type="Pfam" id="PF00327"/>
    </source>
</evidence>
<comment type="subunit">
    <text evidence="2 5">Part of the 50S ribosomal subunit.</text>
</comment>
<protein>
    <recommendedName>
        <fullName evidence="5">Large ribosomal subunit protein uL30</fullName>
    </recommendedName>
</protein>
<dbReference type="GO" id="GO:0006412">
    <property type="term" value="P:translation"/>
    <property type="evidence" value="ECO:0007669"/>
    <property type="project" value="UniProtKB-UniRule"/>
</dbReference>
<proteinExistence type="inferred from homology"/>
<evidence type="ECO:0000313" key="7">
    <source>
        <dbReference type="EMBL" id="KGM18890.1"/>
    </source>
</evidence>
<evidence type="ECO:0000256" key="3">
    <source>
        <dbReference type="ARBA" id="ARBA00022980"/>
    </source>
</evidence>
<evidence type="ECO:0000256" key="1">
    <source>
        <dbReference type="ARBA" id="ARBA00007594"/>
    </source>
</evidence>
<name>A0A0A2DI70_9CORY</name>
<dbReference type="GO" id="GO:0003735">
    <property type="term" value="F:structural constituent of ribosome"/>
    <property type="evidence" value="ECO:0007669"/>
    <property type="project" value="InterPro"/>
</dbReference>
<dbReference type="Proteomes" id="UP000030145">
    <property type="component" value="Unassembled WGS sequence"/>
</dbReference>
<organism evidence="7 8">
    <name type="scientific">Corynebacterium auriscanis</name>
    <dbReference type="NCBI Taxonomy" id="99807"/>
    <lineage>
        <taxon>Bacteria</taxon>
        <taxon>Bacillati</taxon>
        <taxon>Actinomycetota</taxon>
        <taxon>Actinomycetes</taxon>
        <taxon>Mycobacteriales</taxon>
        <taxon>Corynebacteriaceae</taxon>
        <taxon>Corynebacterium</taxon>
    </lineage>
</organism>
<dbReference type="PANTHER" id="PTHR15892:SF2">
    <property type="entry name" value="LARGE RIBOSOMAL SUBUNIT PROTEIN UL30M"/>
    <property type="match status" value="1"/>
</dbReference>
<keyword evidence="4 5" id="KW-0687">Ribonucleoprotein</keyword>
<dbReference type="PIRSF" id="PIRSF002211">
    <property type="entry name" value="Ribosomal_L30_bac-type"/>
    <property type="match status" value="1"/>
</dbReference>
<evidence type="ECO:0000256" key="2">
    <source>
        <dbReference type="ARBA" id="ARBA00011838"/>
    </source>
</evidence>
<dbReference type="Pfam" id="PF00327">
    <property type="entry name" value="Ribosomal_L30"/>
    <property type="match status" value="1"/>
</dbReference>
<comment type="similarity">
    <text evidence="1 5">Belongs to the universal ribosomal protein uL30 family.</text>
</comment>
<reference evidence="7 8" key="1">
    <citation type="submission" date="2014-10" db="EMBL/GenBank/DDBJ databases">
        <title>Whole Genome sequence of Corynebacterium auriscanis strain CIP 106629.</title>
        <authorList>
            <person name="Hassan S.S."/>
            <person name="Jamal S.B."/>
            <person name="Tiwari S."/>
            <person name="Oliveira L.D.C."/>
            <person name="Souza F."/>
            <person name="Mariano D.C."/>
            <person name="Almeida S."/>
            <person name="Dorella F."/>
            <person name="Pereira F."/>
            <person name="Carvalho A."/>
            <person name="Leal C.A."/>
            <person name="Soares S.D.C."/>
            <person name="Figueiredo H.C."/>
            <person name="Silva A."/>
            <person name="Azevedo V.A."/>
        </authorList>
    </citation>
    <scope>NUCLEOTIDE SEQUENCE [LARGE SCALE GENOMIC DNA]</scope>
    <source>
        <strain evidence="7 8">CIP 106629</strain>
    </source>
</reference>
<dbReference type="GeneID" id="300553603"/>
<accession>A0A0A2DI70</accession>
<dbReference type="Gene3D" id="3.30.1390.20">
    <property type="entry name" value="Ribosomal protein L30, ferredoxin-like fold domain"/>
    <property type="match status" value="1"/>
</dbReference>
<dbReference type="CDD" id="cd01658">
    <property type="entry name" value="Ribosomal_L30"/>
    <property type="match status" value="1"/>
</dbReference>
<evidence type="ECO:0000256" key="5">
    <source>
        <dbReference type="HAMAP-Rule" id="MF_01371"/>
    </source>
</evidence>
<dbReference type="PANTHER" id="PTHR15892">
    <property type="entry name" value="MITOCHONDRIAL RIBOSOMAL PROTEIN L30"/>
    <property type="match status" value="1"/>
</dbReference>
<keyword evidence="8" id="KW-1185">Reference proteome</keyword>
<evidence type="ECO:0000256" key="4">
    <source>
        <dbReference type="ARBA" id="ARBA00023274"/>
    </source>
</evidence>
<feature type="domain" description="Large ribosomal subunit protein uL30-like ferredoxin-like fold" evidence="6">
    <location>
        <begin position="3"/>
        <end position="53"/>
    </location>
</feature>
<dbReference type="InterPro" id="IPR036919">
    <property type="entry name" value="Ribo_uL30_ferredoxin-like_sf"/>
</dbReference>
<dbReference type="InterPro" id="IPR005996">
    <property type="entry name" value="Ribosomal_uL30_bac-type"/>
</dbReference>
<dbReference type="GO" id="GO:0022625">
    <property type="term" value="C:cytosolic large ribosomal subunit"/>
    <property type="evidence" value="ECO:0007669"/>
    <property type="project" value="TreeGrafter"/>
</dbReference>
<dbReference type="SUPFAM" id="SSF55129">
    <property type="entry name" value="Ribosomal protein L30p/L7e"/>
    <property type="match status" value="1"/>
</dbReference>
<dbReference type="AlphaFoldDB" id="A0A0A2DI70"/>
<dbReference type="InterPro" id="IPR016082">
    <property type="entry name" value="Ribosomal_uL30_ferredoxin-like"/>
</dbReference>
<comment type="caution">
    <text evidence="7">The sequence shown here is derived from an EMBL/GenBank/DDBJ whole genome shotgun (WGS) entry which is preliminary data.</text>
</comment>
<keyword evidence="3 5" id="KW-0689">Ribosomal protein</keyword>
<dbReference type="RefSeq" id="WP_035113635.1">
    <property type="nucleotide sequence ID" value="NZ_CP047046.1"/>
</dbReference>
<sequence length="61" mass="6651">MALKITQLKGLVGTKKNQRDAIRSLGLKRIGQSVVLQDSPAVRGQVNVVRHMVQVEEVAGE</sequence>
<gene>
    <name evidence="5" type="primary">rpmD</name>
    <name evidence="7" type="ORF">MA47_04615</name>
</gene>
<dbReference type="HAMAP" id="MF_01371_B">
    <property type="entry name" value="Ribosomal_uL30_B"/>
    <property type="match status" value="1"/>
</dbReference>